<evidence type="ECO:0000313" key="1">
    <source>
        <dbReference type="EMBL" id="EFM09916.1"/>
    </source>
</evidence>
<reference evidence="1 2" key="1">
    <citation type="submission" date="2010-07" db="EMBL/GenBank/DDBJ databases">
        <title>The draft genome of Paenibacillus curdlanolyticus YK9.</title>
        <authorList>
            <consortium name="US DOE Joint Genome Institute (JGI-PGF)"/>
            <person name="Lucas S."/>
            <person name="Copeland A."/>
            <person name="Lapidus A."/>
            <person name="Cheng J.-F."/>
            <person name="Bruce D."/>
            <person name="Goodwin L."/>
            <person name="Pitluck S."/>
            <person name="Land M.L."/>
            <person name="Hauser L."/>
            <person name="Chang Y.-J."/>
            <person name="Jeffries C."/>
            <person name="Anderson I.J."/>
            <person name="Johnson E."/>
            <person name="Loganathan U."/>
            <person name="Mulhopadhyay B."/>
            <person name="Kyrpides N."/>
            <person name="Woyke T.J."/>
        </authorList>
    </citation>
    <scope>NUCLEOTIDE SEQUENCE [LARGE SCALE GENOMIC DNA]</scope>
    <source>
        <strain evidence="1 2">YK9</strain>
    </source>
</reference>
<dbReference type="OrthoDB" id="2599887at2"/>
<dbReference type="InterPro" id="IPR024496">
    <property type="entry name" value="Spore_germ_GerPE"/>
</dbReference>
<protein>
    <submittedName>
        <fullName evidence="1">Spore germination protein</fullName>
    </submittedName>
</protein>
<keyword evidence="2" id="KW-1185">Reference proteome</keyword>
<sequence length="154" mass="16859">MPVIFLNIELPEPTFPAPECCPDRTYEVGGIDINTISQAGVLQIGDRVESTAMLRGLAVQRQEDHPYAGDVFFESYTIFDRSIPVIVDANDDDSIVEMERFNACPLLSVGCITITSAGAASQIVVGCQKSHRAESRIKHIRQFAGRRPLPPACP</sequence>
<proteinExistence type="predicted"/>
<name>E0ICN0_9BACL</name>
<dbReference type="Proteomes" id="UP000005387">
    <property type="component" value="Unassembled WGS sequence"/>
</dbReference>
<dbReference type="Pfam" id="PF10970">
    <property type="entry name" value="GerPE"/>
    <property type="match status" value="1"/>
</dbReference>
<dbReference type="RefSeq" id="WP_006039407.1">
    <property type="nucleotide sequence ID" value="NZ_AEDD01000009.1"/>
</dbReference>
<evidence type="ECO:0000313" key="2">
    <source>
        <dbReference type="Proteomes" id="UP000005387"/>
    </source>
</evidence>
<dbReference type="EMBL" id="AEDD01000009">
    <property type="protein sequence ID" value="EFM09916.1"/>
    <property type="molecule type" value="Genomic_DNA"/>
</dbReference>
<dbReference type="AlphaFoldDB" id="E0ICN0"/>
<organism evidence="1 2">
    <name type="scientific">Paenibacillus curdlanolyticus YK9</name>
    <dbReference type="NCBI Taxonomy" id="717606"/>
    <lineage>
        <taxon>Bacteria</taxon>
        <taxon>Bacillati</taxon>
        <taxon>Bacillota</taxon>
        <taxon>Bacilli</taxon>
        <taxon>Bacillales</taxon>
        <taxon>Paenibacillaceae</taxon>
        <taxon>Paenibacillus</taxon>
    </lineage>
</organism>
<dbReference type="STRING" id="717606.PaecuDRAFT_3419"/>
<gene>
    <name evidence="1" type="ORF">PaecuDRAFT_3419</name>
</gene>
<accession>E0ICN0</accession>